<reference evidence="1" key="1">
    <citation type="submission" date="2019-11" db="EMBL/GenBank/DDBJ databases">
        <authorList>
            <person name="Feng L."/>
        </authorList>
    </citation>
    <scope>NUCLEOTIDE SEQUENCE</scope>
    <source>
        <strain evidence="1">EMassiliensisLFYP7</strain>
    </source>
</reference>
<organism evidence="1">
    <name type="scientific">Phytobacter massiliensis</name>
    <dbReference type="NCBI Taxonomy" id="1485952"/>
    <lineage>
        <taxon>Bacteria</taxon>
        <taxon>Pseudomonadati</taxon>
        <taxon>Pseudomonadota</taxon>
        <taxon>Gammaproteobacteria</taxon>
        <taxon>Enterobacterales</taxon>
        <taxon>Enterobacteriaceae</taxon>
        <taxon>Phytobacter</taxon>
    </lineage>
</organism>
<proteinExistence type="predicted"/>
<evidence type="ECO:0000313" key="1">
    <source>
        <dbReference type="EMBL" id="VYT94574.1"/>
    </source>
</evidence>
<protein>
    <submittedName>
        <fullName evidence="1">Uncharacterized protein</fullName>
    </submittedName>
</protein>
<dbReference type="AlphaFoldDB" id="A0A6N3AQ98"/>
<gene>
    <name evidence="1" type="ORF">EMLFYP7_01016</name>
</gene>
<name>A0A6N3AQ98_9ENTR</name>
<dbReference type="EMBL" id="CACRTZ010000005">
    <property type="protein sequence ID" value="VYT94574.1"/>
    <property type="molecule type" value="Genomic_DNA"/>
</dbReference>
<sequence length="34" mass="3807">MLCSLIAAIMAIQKSEWYGKRPLSVGMQPTFYAT</sequence>
<accession>A0A6N3AQ98</accession>